<feature type="transmembrane region" description="Helical" evidence="7">
    <location>
        <begin position="243"/>
        <end position="266"/>
    </location>
</feature>
<evidence type="ECO:0000256" key="1">
    <source>
        <dbReference type="ARBA" id="ARBA00004141"/>
    </source>
</evidence>
<evidence type="ECO:0000256" key="6">
    <source>
        <dbReference type="ARBA" id="ARBA00044504"/>
    </source>
</evidence>
<comment type="similarity">
    <text evidence="6">Belongs to the major facilitator superfamily. Phosphate:H(+) symporter (TC 2.A.1.9) family.</text>
</comment>
<feature type="transmembrane region" description="Helical" evidence="7">
    <location>
        <begin position="366"/>
        <end position="389"/>
    </location>
</feature>
<evidence type="ECO:0000256" key="7">
    <source>
        <dbReference type="SAM" id="Phobius"/>
    </source>
</evidence>
<evidence type="ECO:0000313" key="8">
    <source>
        <dbReference type="EMBL" id="PHT40029.1"/>
    </source>
</evidence>
<keyword evidence="3 7" id="KW-0812">Transmembrane</keyword>
<comment type="similarity">
    <text evidence="2">Belongs to the major facilitator superfamily. Proton-dependent oligopeptide transporter (POT/PTR) (TC 2.A.17) family.</text>
</comment>
<dbReference type="Gene3D" id="1.20.1250.20">
    <property type="entry name" value="MFS general substrate transporter like domains"/>
    <property type="match status" value="1"/>
</dbReference>
<keyword evidence="4 7" id="KW-1133">Transmembrane helix</keyword>
<dbReference type="Pfam" id="PF00854">
    <property type="entry name" value="PTR2"/>
    <property type="match status" value="1"/>
</dbReference>
<dbReference type="GO" id="GO:0016020">
    <property type="term" value="C:membrane"/>
    <property type="evidence" value="ECO:0007669"/>
    <property type="project" value="UniProtKB-SubCell"/>
</dbReference>
<evidence type="ECO:0000256" key="4">
    <source>
        <dbReference type="ARBA" id="ARBA00022989"/>
    </source>
</evidence>
<evidence type="ECO:0000256" key="5">
    <source>
        <dbReference type="ARBA" id="ARBA00023136"/>
    </source>
</evidence>
<evidence type="ECO:0000313" key="9">
    <source>
        <dbReference type="Proteomes" id="UP000224567"/>
    </source>
</evidence>
<name>A0A2G2W4B7_CAPBA</name>
<dbReference type="EMBL" id="MLFT02000008">
    <property type="protein sequence ID" value="PHT40029.1"/>
    <property type="molecule type" value="Genomic_DNA"/>
</dbReference>
<sequence length="448" mass="51761">MIWYETHRERIKALFGALALLTVGKAGRDVTLKAFLADQLWRSKEEQNLEEDEELIEIRQKLIWGINWILGIIVATVWLSTIEWEALAKICTITMVAAFSVFLLGIPFYEHKALTPSPILYIFNVVKAANLKRHLDYPVSPSQLFKNYSTSDTQILPHIPFLRWLDKAAIVEPSPPCPVSTEQAETAGRLFEVAKVRDVKRLISMLPLWSSFFVYSLVETTASTFFYVQADFMNDHLGKTSPVPIVVFVIIKTSTSSIVEIICELLKRKGSAPRRPPLYRVVLGMLCSFFCCLTAWRVEVYRRGEQEVWLDDYNTERYTNKISVFWLTPTSWLALWMDFRRVGSKISLKLKPWFKEDVNKSRLDKYYAMLMVPTFLNFCFCWFVSNWYANQQPHDIDMDINIAQELGDVAQEVLINHNSGFDIAHQELEDGPVEIVTNYERSTPSINN</sequence>
<keyword evidence="5 7" id="KW-0472">Membrane</keyword>
<feature type="transmembrane region" description="Helical" evidence="7">
    <location>
        <begin position="86"/>
        <end position="109"/>
    </location>
</feature>
<comment type="subcellular location">
    <subcellularLocation>
        <location evidence="1">Membrane</location>
        <topology evidence="1">Multi-pass membrane protein</topology>
    </subcellularLocation>
</comment>
<feature type="transmembrane region" description="Helical" evidence="7">
    <location>
        <begin position="62"/>
        <end position="80"/>
    </location>
</feature>
<feature type="transmembrane region" description="Helical" evidence="7">
    <location>
        <begin position="278"/>
        <end position="298"/>
    </location>
</feature>
<dbReference type="AlphaFoldDB" id="A0A2G2W4B7"/>
<keyword evidence="9" id="KW-1185">Reference proteome</keyword>
<organism evidence="8 9">
    <name type="scientific">Capsicum baccatum</name>
    <name type="common">Peruvian pepper</name>
    <dbReference type="NCBI Taxonomy" id="33114"/>
    <lineage>
        <taxon>Eukaryota</taxon>
        <taxon>Viridiplantae</taxon>
        <taxon>Streptophyta</taxon>
        <taxon>Embryophyta</taxon>
        <taxon>Tracheophyta</taxon>
        <taxon>Spermatophyta</taxon>
        <taxon>Magnoliopsida</taxon>
        <taxon>eudicotyledons</taxon>
        <taxon>Gunneridae</taxon>
        <taxon>Pentapetalae</taxon>
        <taxon>asterids</taxon>
        <taxon>lamiids</taxon>
        <taxon>Solanales</taxon>
        <taxon>Solanaceae</taxon>
        <taxon>Solanoideae</taxon>
        <taxon>Capsiceae</taxon>
        <taxon>Capsicum</taxon>
    </lineage>
</organism>
<dbReference type="InterPro" id="IPR036259">
    <property type="entry name" value="MFS_trans_sf"/>
</dbReference>
<dbReference type="GO" id="GO:0022857">
    <property type="term" value="F:transmembrane transporter activity"/>
    <property type="evidence" value="ECO:0007669"/>
    <property type="project" value="InterPro"/>
</dbReference>
<gene>
    <name evidence="8" type="ORF">CQW23_18883</name>
</gene>
<dbReference type="OrthoDB" id="975446at2759"/>
<feature type="transmembrane region" description="Helical" evidence="7">
    <location>
        <begin position="206"/>
        <end position="228"/>
    </location>
</feature>
<evidence type="ECO:0000256" key="2">
    <source>
        <dbReference type="ARBA" id="ARBA00005982"/>
    </source>
</evidence>
<evidence type="ECO:0000256" key="3">
    <source>
        <dbReference type="ARBA" id="ARBA00022692"/>
    </source>
</evidence>
<dbReference type="Proteomes" id="UP000224567">
    <property type="component" value="Unassembled WGS sequence"/>
</dbReference>
<accession>A0A2G2W4B7</accession>
<comment type="caution">
    <text evidence="8">The sequence shown here is derived from an EMBL/GenBank/DDBJ whole genome shotgun (WGS) entry which is preliminary data.</text>
</comment>
<reference evidence="9" key="2">
    <citation type="journal article" date="2017" name="J. Anim. Genet.">
        <title>Multiple reference genome sequences of hot pepper reveal the massive evolution of plant disease resistance genes by retroduplication.</title>
        <authorList>
            <person name="Kim S."/>
            <person name="Park J."/>
            <person name="Yeom S.-I."/>
            <person name="Kim Y.-M."/>
            <person name="Seo E."/>
            <person name="Kim K.-T."/>
            <person name="Kim M.-S."/>
            <person name="Lee J.M."/>
            <person name="Cheong K."/>
            <person name="Shin H.-S."/>
            <person name="Kim S.-B."/>
            <person name="Han K."/>
            <person name="Lee J."/>
            <person name="Park M."/>
            <person name="Lee H.-A."/>
            <person name="Lee H.-Y."/>
            <person name="Lee Y."/>
            <person name="Oh S."/>
            <person name="Lee J.H."/>
            <person name="Choi E."/>
            <person name="Choi E."/>
            <person name="Lee S.E."/>
            <person name="Jeon J."/>
            <person name="Kim H."/>
            <person name="Choi G."/>
            <person name="Song H."/>
            <person name="Lee J."/>
            <person name="Lee S.-C."/>
            <person name="Kwon J.-K."/>
            <person name="Lee H.-Y."/>
            <person name="Koo N."/>
            <person name="Hong Y."/>
            <person name="Kim R.W."/>
            <person name="Kang W.-H."/>
            <person name="Huh J.H."/>
            <person name="Kang B.-C."/>
            <person name="Yang T.-J."/>
            <person name="Lee Y.-H."/>
            <person name="Bennetzen J.L."/>
            <person name="Choi D."/>
        </authorList>
    </citation>
    <scope>NUCLEOTIDE SEQUENCE [LARGE SCALE GENOMIC DNA]</scope>
    <source>
        <strain evidence="9">cv. PBC81</strain>
    </source>
</reference>
<proteinExistence type="inferred from homology"/>
<reference evidence="8 9" key="1">
    <citation type="journal article" date="2017" name="Genome Biol.">
        <title>New reference genome sequences of hot pepper reveal the massive evolution of plant disease-resistance genes by retroduplication.</title>
        <authorList>
            <person name="Kim S."/>
            <person name="Park J."/>
            <person name="Yeom S.I."/>
            <person name="Kim Y.M."/>
            <person name="Seo E."/>
            <person name="Kim K.T."/>
            <person name="Kim M.S."/>
            <person name="Lee J.M."/>
            <person name="Cheong K."/>
            <person name="Shin H.S."/>
            <person name="Kim S.B."/>
            <person name="Han K."/>
            <person name="Lee J."/>
            <person name="Park M."/>
            <person name="Lee H.A."/>
            <person name="Lee H.Y."/>
            <person name="Lee Y."/>
            <person name="Oh S."/>
            <person name="Lee J.H."/>
            <person name="Choi E."/>
            <person name="Choi E."/>
            <person name="Lee S.E."/>
            <person name="Jeon J."/>
            <person name="Kim H."/>
            <person name="Choi G."/>
            <person name="Song H."/>
            <person name="Lee J."/>
            <person name="Lee S.C."/>
            <person name="Kwon J.K."/>
            <person name="Lee H.Y."/>
            <person name="Koo N."/>
            <person name="Hong Y."/>
            <person name="Kim R.W."/>
            <person name="Kang W.H."/>
            <person name="Huh J.H."/>
            <person name="Kang B.C."/>
            <person name="Yang T.J."/>
            <person name="Lee Y.H."/>
            <person name="Bennetzen J.L."/>
            <person name="Choi D."/>
        </authorList>
    </citation>
    <scope>NUCLEOTIDE SEQUENCE [LARGE SCALE GENOMIC DNA]</scope>
    <source>
        <strain evidence="9">cv. PBC81</strain>
    </source>
</reference>
<protein>
    <submittedName>
        <fullName evidence="8">Uncharacterized protein</fullName>
    </submittedName>
</protein>
<dbReference type="InterPro" id="IPR000109">
    <property type="entry name" value="POT_fam"/>
</dbReference>
<dbReference type="PANTHER" id="PTHR11654">
    <property type="entry name" value="OLIGOPEPTIDE TRANSPORTER-RELATED"/>
    <property type="match status" value="1"/>
</dbReference>